<sequence length="182" mass="20325">MKKFRIIIVGLLGVLLFSGCANKVYDYSMSTDNILNLKSIAKDGKTINLGEFTDKNNESTLMCRLSTPVGTAKGVTFISYIKEAFKKELVVADILDNNSTTVIGMRLNDIYGSTVFGNAYWEFDVTVTSSNKEEMTVKSRYDYESSYLASSACSEMQRSFVPAVQKLIGDIIKNQKFKNLIQ</sequence>
<dbReference type="RefSeq" id="WP_101184628.1">
    <property type="nucleotide sequence ID" value="NZ_CP031218.1"/>
</dbReference>
<name>A0A2N1J332_9BACT</name>
<gene>
    <name evidence="1" type="ORF">CP960_06610</name>
</gene>
<protein>
    <recommendedName>
        <fullName evidence="3">Lipoprotein</fullName>
    </recommendedName>
</protein>
<organism evidence="1 2">
    <name type="scientific">Malaciobacter halophilus</name>
    <dbReference type="NCBI Taxonomy" id="197482"/>
    <lineage>
        <taxon>Bacteria</taxon>
        <taxon>Pseudomonadati</taxon>
        <taxon>Campylobacterota</taxon>
        <taxon>Epsilonproteobacteria</taxon>
        <taxon>Campylobacterales</taxon>
        <taxon>Arcobacteraceae</taxon>
        <taxon>Malaciobacter</taxon>
    </lineage>
</organism>
<comment type="caution">
    <text evidence="1">The sequence shown here is derived from an EMBL/GenBank/DDBJ whole genome shotgun (WGS) entry which is preliminary data.</text>
</comment>
<dbReference type="EMBL" id="NXIF01000026">
    <property type="protein sequence ID" value="PKI80904.1"/>
    <property type="molecule type" value="Genomic_DNA"/>
</dbReference>
<evidence type="ECO:0000313" key="2">
    <source>
        <dbReference type="Proteomes" id="UP000233248"/>
    </source>
</evidence>
<accession>A0A2N1J332</accession>
<dbReference type="KEGG" id="ahs:AHALO_2324"/>
<keyword evidence="2" id="KW-1185">Reference proteome</keyword>
<dbReference type="PROSITE" id="PS51257">
    <property type="entry name" value="PROKAR_LIPOPROTEIN"/>
    <property type="match status" value="1"/>
</dbReference>
<proteinExistence type="predicted"/>
<evidence type="ECO:0008006" key="3">
    <source>
        <dbReference type="Google" id="ProtNLM"/>
    </source>
</evidence>
<dbReference type="Proteomes" id="UP000233248">
    <property type="component" value="Unassembled WGS sequence"/>
</dbReference>
<evidence type="ECO:0000313" key="1">
    <source>
        <dbReference type="EMBL" id="PKI80904.1"/>
    </source>
</evidence>
<dbReference type="AlphaFoldDB" id="A0A2N1J332"/>
<reference evidence="1 2" key="1">
    <citation type="submission" date="2017-09" db="EMBL/GenBank/DDBJ databases">
        <title>Genomics of the genus Arcobacter.</title>
        <authorList>
            <person name="Perez-Cataluna A."/>
            <person name="Figueras M.J."/>
            <person name="Salas-Masso N."/>
        </authorList>
    </citation>
    <scope>NUCLEOTIDE SEQUENCE [LARGE SCALE GENOMIC DNA]</scope>
    <source>
        <strain evidence="1 2">DSM 18005</strain>
    </source>
</reference>
<dbReference type="OrthoDB" id="5348520at2"/>